<protein>
    <submittedName>
        <fullName evidence="2">Uncharacterized protein</fullName>
    </submittedName>
</protein>
<reference evidence="2 3" key="1">
    <citation type="submission" date="2022-05" db="EMBL/GenBank/DDBJ databases">
        <authorList>
            <consortium name="Genoscope - CEA"/>
            <person name="William W."/>
        </authorList>
    </citation>
    <scope>NUCLEOTIDE SEQUENCE [LARGE SCALE GENOMIC DNA]</scope>
</reference>
<organism evidence="2 3">
    <name type="scientific">Porites evermanni</name>
    <dbReference type="NCBI Taxonomy" id="104178"/>
    <lineage>
        <taxon>Eukaryota</taxon>
        <taxon>Metazoa</taxon>
        <taxon>Cnidaria</taxon>
        <taxon>Anthozoa</taxon>
        <taxon>Hexacorallia</taxon>
        <taxon>Scleractinia</taxon>
        <taxon>Fungiina</taxon>
        <taxon>Poritidae</taxon>
        <taxon>Porites</taxon>
    </lineage>
</organism>
<keyword evidence="3" id="KW-1185">Reference proteome</keyword>
<dbReference type="Proteomes" id="UP001159427">
    <property type="component" value="Unassembled WGS sequence"/>
</dbReference>
<evidence type="ECO:0000313" key="3">
    <source>
        <dbReference type="Proteomes" id="UP001159427"/>
    </source>
</evidence>
<feature type="region of interest" description="Disordered" evidence="1">
    <location>
        <begin position="88"/>
        <end position="108"/>
    </location>
</feature>
<gene>
    <name evidence="2" type="ORF">PEVE_00001386</name>
</gene>
<evidence type="ECO:0000256" key="1">
    <source>
        <dbReference type="SAM" id="MobiDB-lite"/>
    </source>
</evidence>
<comment type="caution">
    <text evidence="2">The sequence shown here is derived from an EMBL/GenBank/DDBJ whole genome shotgun (WGS) entry which is preliminary data.</text>
</comment>
<dbReference type="EMBL" id="CALNXI010001076">
    <property type="protein sequence ID" value="CAH3154427.1"/>
    <property type="molecule type" value="Genomic_DNA"/>
</dbReference>
<accession>A0ABN8Q040</accession>
<sequence>MEGEGKEFAAYFEDGNLLRLQVSCSHSPTMDTELFRVILPLHTQPTDAASETELPNSVKVQGSLNMGAKSTVNDAEALGVGERRKIATDKGKQHGYKGEQALKMAAEH</sequence>
<proteinExistence type="predicted"/>
<evidence type="ECO:0000313" key="2">
    <source>
        <dbReference type="EMBL" id="CAH3154427.1"/>
    </source>
</evidence>
<name>A0ABN8Q040_9CNID</name>